<dbReference type="VEuPathDB" id="CryptoDB:Cvel_36549"/>
<dbReference type="AlphaFoldDB" id="A0A0G4I7L6"/>
<evidence type="ECO:0000256" key="1">
    <source>
        <dbReference type="SAM" id="MobiDB-lite"/>
    </source>
</evidence>
<feature type="compositionally biased region" description="Basic and acidic residues" evidence="1">
    <location>
        <begin position="236"/>
        <end position="250"/>
    </location>
</feature>
<feature type="region of interest" description="Disordered" evidence="1">
    <location>
        <begin position="222"/>
        <end position="250"/>
    </location>
</feature>
<accession>A0A0G4I7L6</accession>
<organism evidence="2">
    <name type="scientific">Chromera velia CCMP2878</name>
    <dbReference type="NCBI Taxonomy" id="1169474"/>
    <lineage>
        <taxon>Eukaryota</taxon>
        <taxon>Sar</taxon>
        <taxon>Alveolata</taxon>
        <taxon>Colpodellida</taxon>
        <taxon>Chromeraceae</taxon>
        <taxon>Chromera</taxon>
    </lineage>
</organism>
<reference evidence="2" key="1">
    <citation type="submission" date="2014-11" db="EMBL/GenBank/DDBJ databases">
        <authorList>
            <person name="Otto D Thomas"/>
            <person name="Naeem Raeece"/>
        </authorList>
    </citation>
    <scope>NUCLEOTIDE SEQUENCE</scope>
</reference>
<dbReference type="EMBL" id="CDMZ01005493">
    <property type="protein sequence ID" value="CEM53071.1"/>
    <property type="molecule type" value="Genomic_DNA"/>
</dbReference>
<feature type="non-terminal residue" evidence="2">
    <location>
        <position position="1"/>
    </location>
</feature>
<gene>
    <name evidence="2" type="ORF">Cvel_36549</name>
</gene>
<evidence type="ECO:0000313" key="2">
    <source>
        <dbReference type="EMBL" id="CEM53071.1"/>
    </source>
</evidence>
<sequence length="250" mass="28722">EDFKACVNPDVFPEEFKTFKSMTYKFVYIKRPDPMQLTQLVAYQSLPAFLWKGGEADKLLKKETIFTKKIFVRTQGVIKAIYDPQDKTQGKQVKEFTLPPSVTDTKLPIAPFVTVQEVAFTCAVMFFILQKQHFTVGDALFKAKDLMRLLSFYFGGIGHVSKHFTDKEEEEEIFTRDDAVNECREKKLVHLSLVSPYISLDDYTKSCFGRLGVYRYGIDYLEGDEGENDGEDEGGEKEKEKKEADPYGFD</sequence>
<name>A0A0G4I7L6_9ALVE</name>
<feature type="compositionally biased region" description="Acidic residues" evidence="1">
    <location>
        <begin position="222"/>
        <end position="235"/>
    </location>
</feature>
<proteinExistence type="predicted"/>
<protein>
    <submittedName>
        <fullName evidence="2">Uncharacterized protein</fullName>
    </submittedName>
</protein>